<dbReference type="Proteomes" id="UP000198841">
    <property type="component" value="Unassembled WGS sequence"/>
</dbReference>
<protein>
    <submittedName>
        <fullName evidence="3">Transcriptional regulator</fullName>
    </submittedName>
</protein>
<name>A0A1I3XAM6_9GAMM</name>
<accession>A0A1I3XAM6</accession>
<gene>
    <name evidence="3" type="ORF">SAMN05518863_1059</name>
</gene>
<sequence length="99" mass="11156">MPKLEELIAQRSPESQERIKNKADQKIMEIRLRQLREELELSQVQLAEKMGISQPAIAAIEARGDEIKLSSLKKYVEALGGKLSLNVELPTGDGRIFQI</sequence>
<dbReference type="RefSeq" id="WP_008109607.1">
    <property type="nucleotide sequence ID" value="NZ_FOSD01000005.1"/>
</dbReference>
<feature type="domain" description="HTH cro/C1-type" evidence="2">
    <location>
        <begin position="32"/>
        <end position="86"/>
    </location>
</feature>
<dbReference type="Pfam" id="PF01381">
    <property type="entry name" value="HTH_3"/>
    <property type="match status" value="1"/>
</dbReference>
<dbReference type="InterPro" id="IPR010982">
    <property type="entry name" value="Lambda_DNA-bd_dom_sf"/>
</dbReference>
<dbReference type="InterPro" id="IPR001387">
    <property type="entry name" value="Cro/C1-type_HTH"/>
</dbReference>
<evidence type="ECO:0000313" key="4">
    <source>
        <dbReference type="Proteomes" id="UP000198841"/>
    </source>
</evidence>
<evidence type="ECO:0000259" key="2">
    <source>
        <dbReference type="PROSITE" id="PS50943"/>
    </source>
</evidence>
<dbReference type="Gene3D" id="1.10.260.40">
    <property type="entry name" value="lambda repressor-like DNA-binding domains"/>
    <property type="match status" value="1"/>
</dbReference>
<dbReference type="CDD" id="cd00093">
    <property type="entry name" value="HTH_XRE"/>
    <property type="match status" value="1"/>
</dbReference>
<organism evidence="3 4">
    <name type="scientific">Candidatus Pantoea symbiotica</name>
    <dbReference type="NCBI Taxonomy" id="1884370"/>
    <lineage>
        <taxon>Bacteria</taxon>
        <taxon>Pseudomonadati</taxon>
        <taxon>Pseudomonadota</taxon>
        <taxon>Gammaproteobacteria</taxon>
        <taxon>Enterobacterales</taxon>
        <taxon>Erwiniaceae</taxon>
        <taxon>Pantoea</taxon>
    </lineage>
</organism>
<evidence type="ECO:0000313" key="3">
    <source>
        <dbReference type="EMBL" id="SFK16614.1"/>
    </source>
</evidence>
<evidence type="ECO:0000256" key="1">
    <source>
        <dbReference type="SAM" id="MobiDB-lite"/>
    </source>
</evidence>
<dbReference type="EMBL" id="FOSD01000005">
    <property type="protein sequence ID" value="SFK16614.1"/>
    <property type="molecule type" value="Genomic_DNA"/>
</dbReference>
<comment type="caution">
    <text evidence="3">The sequence shown here is derived from an EMBL/GenBank/DDBJ whole genome shotgun (WGS) entry which is preliminary data.</text>
</comment>
<dbReference type="PROSITE" id="PS50943">
    <property type="entry name" value="HTH_CROC1"/>
    <property type="match status" value="1"/>
</dbReference>
<keyword evidence="4" id="KW-1185">Reference proteome</keyword>
<reference evidence="3 4" key="1">
    <citation type="submission" date="2016-10" db="EMBL/GenBank/DDBJ databases">
        <authorList>
            <person name="Varghese N."/>
            <person name="Submissions S."/>
        </authorList>
    </citation>
    <scope>NUCLEOTIDE SEQUENCE [LARGE SCALE GENOMIC DNA]</scope>
    <source>
        <strain evidence="3 4">YR512</strain>
    </source>
</reference>
<dbReference type="SMART" id="SM00530">
    <property type="entry name" value="HTH_XRE"/>
    <property type="match status" value="1"/>
</dbReference>
<feature type="region of interest" description="Disordered" evidence="1">
    <location>
        <begin position="1"/>
        <end position="22"/>
    </location>
</feature>
<proteinExistence type="predicted"/>
<dbReference type="SUPFAM" id="SSF47413">
    <property type="entry name" value="lambda repressor-like DNA-binding domains"/>
    <property type="match status" value="1"/>
</dbReference>